<sequence>MISTDKNPSGSNGLKQAPLEAVPAQGSGAAPVQRAEEEEGLEEDEDLVSTSAANKWDFEMALASGFTSATKCDSNITLIEYEKFDTVYLANKRSLSRRRRGFAIHHKLADGDVLVFQLIKSTKLR</sequence>
<organism evidence="2">
    <name type="scientific">Ananas comosus var. bracteatus</name>
    <name type="common">red pineapple</name>
    <dbReference type="NCBI Taxonomy" id="296719"/>
    <lineage>
        <taxon>Eukaryota</taxon>
        <taxon>Viridiplantae</taxon>
        <taxon>Streptophyta</taxon>
        <taxon>Embryophyta</taxon>
        <taxon>Tracheophyta</taxon>
        <taxon>Spermatophyta</taxon>
        <taxon>Magnoliopsida</taxon>
        <taxon>Liliopsida</taxon>
        <taxon>Poales</taxon>
        <taxon>Bromeliaceae</taxon>
        <taxon>Bromelioideae</taxon>
        <taxon>Ananas</taxon>
    </lineage>
</organism>
<feature type="region of interest" description="Disordered" evidence="1">
    <location>
        <begin position="1"/>
        <end position="48"/>
    </location>
</feature>
<feature type="compositionally biased region" description="Polar residues" evidence="1">
    <location>
        <begin position="1"/>
        <end position="14"/>
    </location>
</feature>
<accession>A0A6V7NTH2</accession>
<proteinExistence type="predicted"/>
<reference evidence="2" key="1">
    <citation type="submission" date="2020-07" db="EMBL/GenBank/DDBJ databases">
        <authorList>
            <person name="Lin J."/>
        </authorList>
    </citation>
    <scope>NUCLEOTIDE SEQUENCE</scope>
</reference>
<protein>
    <submittedName>
        <fullName evidence="2">Uncharacterized protein</fullName>
    </submittedName>
</protein>
<dbReference type="AlphaFoldDB" id="A0A6V7NTH2"/>
<feature type="compositionally biased region" description="Acidic residues" evidence="1">
    <location>
        <begin position="36"/>
        <end position="47"/>
    </location>
</feature>
<evidence type="ECO:0000256" key="1">
    <source>
        <dbReference type="SAM" id="MobiDB-lite"/>
    </source>
</evidence>
<name>A0A6V7NTH2_ANACO</name>
<dbReference type="EMBL" id="LR862141">
    <property type="protein sequence ID" value="CAD1821616.1"/>
    <property type="molecule type" value="Genomic_DNA"/>
</dbReference>
<evidence type="ECO:0000313" key="2">
    <source>
        <dbReference type="EMBL" id="CAD1821616.1"/>
    </source>
</evidence>
<gene>
    <name evidence="2" type="ORF">CB5_LOCUS4827</name>
</gene>